<sequence>MNSAYFFRKFKGIAVVLLFFQILHSGAQTRAQLDSLRQEASVVTYSNPNLAIEKGMELYDLAKGDPSTQIGALIIIANGYAVLKNHENVLKYAFKADSIAEKSETYSDRIRVLGFIGGQYQRLNLNDKALNYLDQAYDISVQNPLPDSLKFLQGNILFVKGLIQKDNLGCEYALPFMEQAKSVFKDNISSKAINASIAISNNKIADCHFEMEAYGKAKQNYTQAIEYASKVNAIKSIAYANRGLANILSKQGRYEDAIKKLKAAFHSIEDVNDMGINSELLKSLSENYDAIGDTENFNKYTALYLAENEKLLAEEKKSLTEVITDLSTENSEERTKQKNIYTYLIIFLALVFLLLVYLIVKKILQKRRQIDQQRQEIDKSEAN</sequence>
<evidence type="ECO:0000313" key="4">
    <source>
        <dbReference type="Proteomes" id="UP000255317"/>
    </source>
</evidence>
<evidence type="ECO:0000256" key="1">
    <source>
        <dbReference type="SAM" id="Phobius"/>
    </source>
</evidence>
<feature type="signal peptide" evidence="2">
    <location>
        <begin position="1"/>
        <end position="27"/>
    </location>
</feature>
<comment type="caution">
    <text evidence="3">The sequence shown here is derived from an EMBL/GenBank/DDBJ whole genome shotgun (WGS) entry which is preliminary data.</text>
</comment>
<keyword evidence="1" id="KW-1133">Transmembrane helix</keyword>
<evidence type="ECO:0000313" key="3">
    <source>
        <dbReference type="EMBL" id="RDK83467.1"/>
    </source>
</evidence>
<proteinExistence type="predicted"/>
<keyword evidence="4" id="KW-1185">Reference proteome</keyword>
<dbReference type="AlphaFoldDB" id="A0A370Q527"/>
<gene>
    <name evidence="3" type="ORF">C8D94_1074</name>
</gene>
<dbReference type="SMART" id="SM00028">
    <property type="entry name" value="TPR"/>
    <property type="match status" value="3"/>
</dbReference>
<feature type="chain" id="PRO_5016648425" evidence="2">
    <location>
        <begin position="28"/>
        <end position="383"/>
    </location>
</feature>
<keyword evidence="1" id="KW-0472">Membrane</keyword>
<dbReference type="InterPro" id="IPR019734">
    <property type="entry name" value="TPR_rpt"/>
</dbReference>
<dbReference type="InterPro" id="IPR011990">
    <property type="entry name" value="TPR-like_helical_dom_sf"/>
</dbReference>
<keyword evidence="2" id="KW-0732">Signal</keyword>
<reference evidence="3 4" key="1">
    <citation type="submission" date="2018-07" db="EMBL/GenBank/DDBJ databases">
        <title>Genomic Encyclopedia of Type Strains, Phase IV (KMG-IV): sequencing the most valuable type-strain genomes for metagenomic binning, comparative biology and taxonomic classification.</title>
        <authorList>
            <person name="Goeker M."/>
        </authorList>
    </citation>
    <scope>NUCLEOTIDE SEQUENCE [LARGE SCALE GENOMIC DNA]</scope>
    <source>
        <strain evidence="3 4">DSM 101478</strain>
    </source>
</reference>
<organism evidence="3 4">
    <name type="scientific">Marinirhabdus gelatinilytica</name>
    <dbReference type="NCBI Taxonomy" id="1703343"/>
    <lineage>
        <taxon>Bacteria</taxon>
        <taxon>Pseudomonadati</taxon>
        <taxon>Bacteroidota</taxon>
        <taxon>Flavobacteriia</taxon>
        <taxon>Flavobacteriales</taxon>
        <taxon>Flavobacteriaceae</taxon>
    </lineage>
</organism>
<accession>A0A370Q527</accession>
<dbReference type="Pfam" id="PF13424">
    <property type="entry name" value="TPR_12"/>
    <property type="match status" value="1"/>
</dbReference>
<name>A0A370Q527_9FLAO</name>
<dbReference type="RefSeq" id="WP_115124599.1">
    <property type="nucleotide sequence ID" value="NZ_QRAO01000007.1"/>
</dbReference>
<dbReference type="EMBL" id="QRAO01000007">
    <property type="protein sequence ID" value="RDK83467.1"/>
    <property type="molecule type" value="Genomic_DNA"/>
</dbReference>
<dbReference type="Gene3D" id="1.25.40.10">
    <property type="entry name" value="Tetratricopeptide repeat domain"/>
    <property type="match status" value="2"/>
</dbReference>
<dbReference type="Proteomes" id="UP000255317">
    <property type="component" value="Unassembled WGS sequence"/>
</dbReference>
<dbReference type="SUPFAM" id="SSF48452">
    <property type="entry name" value="TPR-like"/>
    <property type="match status" value="1"/>
</dbReference>
<feature type="transmembrane region" description="Helical" evidence="1">
    <location>
        <begin position="340"/>
        <end position="360"/>
    </location>
</feature>
<keyword evidence="1" id="KW-0812">Transmembrane</keyword>
<evidence type="ECO:0000256" key="2">
    <source>
        <dbReference type="SAM" id="SignalP"/>
    </source>
</evidence>
<dbReference type="OrthoDB" id="1235397at2"/>
<protein>
    <submittedName>
        <fullName evidence="3">Tetratricopeptide repeat protein</fullName>
    </submittedName>
</protein>